<dbReference type="GO" id="GO:0000785">
    <property type="term" value="C:chromatin"/>
    <property type="evidence" value="ECO:0007669"/>
    <property type="project" value="TreeGrafter"/>
</dbReference>
<sequence length="258" mass="30062">MSYRHSGLCVYETEGKEDFMETNLEKPQDSIKTAKKLLAESKTEKAQKGSTKTTTKKRLDKSLHSDAKKRNAEGGSMDMQIAKSLKSMKNNSRAMKFSTKEFEQILKSHQKRNRRAVEEVEFNKSEHGEELVSKRANIWWSLDKKFYDGIIKSYKRLNKMHQVSYSDGDSEELNFNNLKKERWKIISDEEVSKFSRIHGKFRDMVRSVHLDDEEHAVGFAKQEDLSVSLILASFKMAPYKEKEWKESEVNNYKLAGED</sequence>
<dbReference type="PANTHER" id="PTHR12663">
    <property type="entry name" value="ANDROGEN INDUCED INHIBITOR OF PROLIFERATION AS3 / PDS5-RELATED"/>
    <property type="match status" value="1"/>
</dbReference>
<gene>
    <name evidence="7" type="ORF">Bca52824_038816</name>
</gene>
<keyword evidence="3" id="KW-0234">DNA repair</keyword>
<evidence type="ECO:0000259" key="6">
    <source>
        <dbReference type="Pfam" id="PF21743"/>
    </source>
</evidence>
<dbReference type="Gene3D" id="2.30.30.140">
    <property type="match status" value="1"/>
</dbReference>
<dbReference type="GO" id="GO:0007064">
    <property type="term" value="P:mitotic sister chromatid cohesion"/>
    <property type="evidence" value="ECO:0007669"/>
    <property type="project" value="InterPro"/>
</dbReference>
<evidence type="ECO:0000256" key="2">
    <source>
        <dbReference type="ARBA" id="ARBA00022763"/>
    </source>
</evidence>
<feature type="compositionally biased region" description="Basic and acidic residues" evidence="5">
    <location>
        <begin position="37"/>
        <end position="47"/>
    </location>
</feature>
<dbReference type="EMBL" id="JAAMPC010000009">
    <property type="protein sequence ID" value="KAG2292147.1"/>
    <property type="molecule type" value="Genomic_DNA"/>
</dbReference>
<feature type="region of interest" description="Disordered" evidence="5">
    <location>
        <begin position="36"/>
        <end position="77"/>
    </location>
</feature>
<name>A0A8X7RQC1_BRACI</name>
<dbReference type="PANTHER" id="PTHR12663:SF55">
    <property type="entry name" value="SISTER CHROMATID COHESION PROTEIN PDS5 HOMOLOG D"/>
    <property type="match status" value="1"/>
</dbReference>
<keyword evidence="8" id="KW-1185">Reference proteome</keyword>
<evidence type="ECO:0000256" key="3">
    <source>
        <dbReference type="ARBA" id="ARBA00023204"/>
    </source>
</evidence>
<dbReference type="InterPro" id="IPR039776">
    <property type="entry name" value="Pds5"/>
</dbReference>
<comment type="subcellular location">
    <subcellularLocation>
        <location evidence="1">Nucleus</location>
    </subcellularLocation>
</comment>
<protein>
    <recommendedName>
        <fullName evidence="6">PTM/DIR17-like Tudor domain-containing protein</fullName>
    </recommendedName>
</protein>
<dbReference type="GO" id="GO:0005634">
    <property type="term" value="C:nucleus"/>
    <property type="evidence" value="ECO:0007669"/>
    <property type="project" value="UniProtKB-SubCell"/>
</dbReference>
<dbReference type="CDD" id="cd20404">
    <property type="entry name" value="Tudor_Agenet_AtEML-like"/>
    <property type="match status" value="1"/>
</dbReference>
<organism evidence="7 8">
    <name type="scientific">Brassica carinata</name>
    <name type="common">Ethiopian mustard</name>
    <name type="synonym">Abyssinian cabbage</name>
    <dbReference type="NCBI Taxonomy" id="52824"/>
    <lineage>
        <taxon>Eukaryota</taxon>
        <taxon>Viridiplantae</taxon>
        <taxon>Streptophyta</taxon>
        <taxon>Embryophyta</taxon>
        <taxon>Tracheophyta</taxon>
        <taxon>Spermatophyta</taxon>
        <taxon>Magnoliopsida</taxon>
        <taxon>eudicotyledons</taxon>
        <taxon>Gunneridae</taxon>
        <taxon>Pentapetalae</taxon>
        <taxon>rosids</taxon>
        <taxon>malvids</taxon>
        <taxon>Brassicales</taxon>
        <taxon>Brassicaceae</taxon>
        <taxon>Brassiceae</taxon>
        <taxon>Brassica</taxon>
    </lineage>
</organism>
<evidence type="ECO:0000256" key="5">
    <source>
        <dbReference type="SAM" id="MobiDB-lite"/>
    </source>
</evidence>
<dbReference type="GO" id="GO:0006281">
    <property type="term" value="P:DNA repair"/>
    <property type="evidence" value="ECO:0007669"/>
    <property type="project" value="UniProtKB-KW"/>
</dbReference>
<dbReference type="Pfam" id="PF21743">
    <property type="entry name" value="PTM_DIR17_Tudor"/>
    <property type="match status" value="1"/>
</dbReference>
<evidence type="ECO:0000313" key="8">
    <source>
        <dbReference type="Proteomes" id="UP000886595"/>
    </source>
</evidence>
<reference evidence="7 8" key="1">
    <citation type="submission" date="2020-02" db="EMBL/GenBank/DDBJ databases">
        <authorList>
            <person name="Ma Q."/>
            <person name="Huang Y."/>
            <person name="Song X."/>
            <person name="Pei D."/>
        </authorList>
    </citation>
    <scope>NUCLEOTIDE SEQUENCE [LARGE SCALE GENOMIC DNA]</scope>
    <source>
        <strain evidence="7">Sxm20200214</strain>
        <tissue evidence="7">Leaf</tissue>
    </source>
</reference>
<comment type="caution">
    <text evidence="7">The sequence shown here is derived from an EMBL/GenBank/DDBJ whole genome shotgun (WGS) entry which is preliminary data.</text>
</comment>
<dbReference type="OrthoDB" id="894386at2759"/>
<evidence type="ECO:0000256" key="1">
    <source>
        <dbReference type="ARBA" id="ARBA00004123"/>
    </source>
</evidence>
<dbReference type="InterPro" id="IPR047365">
    <property type="entry name" value="Tudor_AtPTM-like"/>
</dbReference>
<keyword evidence="4" id="KW-0539">Nucleus</keyword>
<proteinExistence type="predicted"/>
<keyword evidence="2" id="KW-0227">DNA damage</keyword>
<feature type="compositionally biased region" description="Basic and acidic residues" evidence="5">
    <location>
        <begin position="60"/>
        <end position="72"/>
    </location>
</feature>
<evidence type="ECO:0000256" key="4">
    <source>
        <dbReference type="ARBA" id="ARBA00023242"/>
    </source>
</evidence>
<accession>A0A8X7RQC1</accession>
<evidence type="ECO:0000313" key="7">
    <source>
        <dbReference type="EMBL" id="KAG2292147.1"/>
    </source>
</evidence>
<dbReference type="AlphaFoldDB" id="A0A8X7RQC1"/>
<feature type="domain" description="PTM/DIR17-like Tudor" evidence="6">
    <location>
        <begin position="144"/>
        <end position="179"/>
    </location>
</feature>
<dbReference type="Proteomes" id="UP000886595">
    <property type="component" value="Unassembled WGS sequence"/>
</dbReference>